<dbReference type="PANTHER" id="PTHR42914">
    <property type="entry name" value="7-CYANO-7-DEAZAGUANINE SYNTHASE"/>
    <property type="match status" value="1"/>
</dbReference>
<feature type="binding site" evidence="11">
    <location>
        <position position="210"/>
    </location>
    <ligand>
        <name>Zn(2+)</name>
        <dbReference type="ChEBI" id="CHEBI:29105"/>
    </ligand>
</feature>
<dbReference type="CDD" id="cd01995">
    <property type="entry name" value="QueC-like"/>
    <property type="match status" value="1"/>
</dbReference>
<dbReference type="InterPro" id="IPR014729">
    <property type="entry name" value="Rossmann-like_a/b/a_fold"/>
</dbReference>
<keyword evidence="13" id="KW-1185">Reference proteome</keyword>
<dbReference type="UniPathway" id="UPA00391"/>
<keyword evidence="2 11" id="KW-0436">Ligase</keyword>
<dbReference type="PANTHER" id="PTHR42914:SF1">
    <property type="entry name" value="7-CYANO-7-DEAZAGUANINE SYNTHASE"/>
    <property type="match status" value="1"/>
</dbReference>
<reference evidence="13" key="1">
    <citation type="submission" date="2016-01" db="EMBL/GenBank/DDBJ databases">
        <title>Draft genome of Chromobacterium sp. F49.</title>
        <authorList>
            <person name="Hong K.W."/>
        </authorList>
    </citation>
    <scope>NUCLEOTIDE SEQUENCE [LARGE SCALE GENOMIC DNA]</scope>
    <source>
        <strain evidence="13">CN10</strain>
    </source>
</reference>
<dbReference type="GO" id="GO:0016879">
    <property type="term" value="F:ligase activity, forming carbon-nitrogen bonds"/>
    <property type="evidence" value="ECO:0007669"/>
    <property type="project" value="UniProtKB-UniRule"/>
</dbReference>
<keyword evidence="3 11" id="KW-0479">Metal-binding</keyword>
<dbReference type="Gene3D" id="3.40.50.620">
    <property type="entry name" value="HUPs"/>
    <property type="match status" value="1"/>
</dbReference>
<evidence type="ECO:0000256" key="2">
    <source>
        <dbReference type="ARBA" id="ARBA00022598"/>
    </source>
</evidence>
<keyword evidence="5 11" id="KW-0671">Queuosine biosynthesis</keyword>
<evidence type="ECO:0000256" key="5">
    <source>
        <dbReference type="ARBA" id="ARBA00022785"/>
    </source>
</evidence>
<evidence type="ECO:0000256" key="4">
    <source>
        <dbReference type="ARBA" id="ARBA00022741"/>
    </source>
</evidence>
<gene>
    <name evidence="11" type="primary">queC</name>
    <name evidence="12" type="ORF">AVW16_07225</name>
</gene>
<comment type="function">
    <text evidence="11">Catalyzes the ATP-dependent conversion of 7-carboxy-7-deazaguanine (CDG) to 7-cyano-7-deazaguanine (preQ(0)).</text>
</comment>
<dbReference type="SUPFAM" id="SSF52402">
    <property type="entry name" value="Adenine nucleotide alpha hydrolases-like"/>
    <property type="match status" value="1"/>
</dbReference>
<evidence type="ECO:0000313" key="13">
    <source>
        <dbReference type="Proteomes" id="UP000076625"/>
    </source>
</evidence>
<comment type="similarity">
    <text evidence="8 11">Belongs to the QueC family.</text>
</comment>
<dbReference type="RefSeq" id="WP_066610520.1">
    <property type="nucleotide sequence ID" value="NZ_LQQU01000011.1"/>
</dbReference>
<dbReference type="AlphaFoldDB" id="A0A161SIS7"/>
<comment type="cofactor">
    <cofactor evidence="11">
        <name>Zn(2+)</name>
        <dbReference type="ChEBI" id="CHEBI:29105"/>
    </cofactor>
    <text evidence="11">Binds 1 zinc ion per subunit.</text>
</comment>
<keyword evidence="6 11" id="KW-0862">Zinc</keyword>
<evidence type="ECO:0000256" key="3">
    <source>
        <dbReference type="ARBA" id="ARBA00022723"/>
    </source>
</evidence>
<dbReference type="EC" id="6.3.4.20" evidence="9 11"/>
<evidence type="ECO:0000256" key="7">
    <source>
        <dbReference type="ARBA" id="ARBA00022840"/>
    </source>
</evidence>
<evidence type="ECO:0000256" key="8">
    <source>
        <dbReference type="ARBA" id="ARBA00037993"/>
    </source>
</evidence>
<name>A0A161SIS7_9NEIS</name>
<feature type="binding site" evidence="11">
    <location>
        <position position="196"/>
    </location>
    <ligand>
        <name>Zn(2+)</name>
        <dbReference type="ChEBI" id="CHEBI:29105"/>
    </ligand>
</feature>
<evidence type="ECO:0000256" key="6">
    <source>
        <dbReference type="ARBA" id="ARBA00022833"/>
    </source>
</evidence>
<organism evidence="12 13">
    <name type="scientific">Crenobacter luteus</name>
    <dbReference type="NCBI Taxonomy" id="1452487"/>
    <lineage>
        <taxon>Bacteria</taxon>
        <taxon>Pseudomonadati</taxon>
        <taxon>Pseudomonadota</taxon>
        <taxon>Betaproteobacteria</taxon>
        <taxon>Neisseriales</taxon>
        <taxon>Neisseriaceae</taxon>
        <taxon>Crenobacter</taxon>
    </lineage>
</organism>
<proteinExistence type="inferred from homology"/>
<evidence type="ECO:0000313" key="12">
    <source>
        <dbReference type="EMBL" id="KZE33850.1"/>
    </source>
</evidence>
<comment type="pathway">
    <text evidence="1 11">Purine metabolism; 7-cyano-7-deazaguanine biosynthesis.</text>
</comment>
<feature type="binding site" evidence="11">
    <location>
        <position position="204"/>
    </location>
    <ligand>
        <name>Zn(2+)</name>
        <dbReference type="ChEBI" id="CHEBI:29105"/>
    </ligand>
</feature>
<keyword evidence="4 11" id="KW-0547">Nucleotide-binding</keyword>
<comment type="catalytic activity">
    <reaction evidence="10 11">
        <text>7-carboxy-7-carbaguanine + NH4(+) + 2 ATP = 7-cyano-7-carbaguanine + 2 AMP + 2 diphosphate + 2 H(+)</text>
        <dbReference type="Rhea" id="RHEA:27982"/>
        <dbReference type="ChEBI" id="CHEBI:15378"/>
        <dbReference type="ChEBI" id="CHEBI:28938"/>
        <dbReference type="ChEBI" id="CHEBI:30616"/>
        <dbReference type="ChEBI" id="CHEBI:33019"/>
        <dbReference type="ChEBI" id="CHEBI:45075"/>
        <dbReference type="ChEBI" id="CHEBI:61036"/>
        <dbReference type="ChEBI" id="CHEBI:456215"/>
        <dbReference type="EC" id="6.3.4.20"/>
    </reaction>
</comment>
<protein>
    <recommendedName>
        <fullName evidence="9 11">7-cyano-7-deazaguanine synthase</fullName>
        <ecNumber evidence="9 11">6.3.4.20</ecNumber>
    </recommendedName>
    <alternativeName>
        <fullName evidence="11">7-cyano-7-carbaguanine synthase</fullName>
    </alternativeName>
    <alternativeName>
        <fullName evidence="11">PreQ(0) synthase</fullName>
    </alternativeName>
    <alternativeName>
        <fullName evidence="11">Queuosine biosynthesis protein QueC</fullName>
    </alternativeName>
</protein>
<dbReference type="EMBL" id="LQQU01000011">
    <property type="protein sequence ID" value="KZE33850.1"/>
    <property type="molecule type" value="Genomic_DNA"/>
</dbReference>
<evidence type="ECO:0000256" key="11">
    <source>
        <dbReference type="HAMAP-Rule" id="MF_01633"/>
    </source>
</evidence>
<evidence type="ECO:0000256" key="10">
    <source>
        <dbReference type="ARBA" id="ARBA00047890"/>
    </source>
</evidence>
<dbReference type="Pfam" id="PF06508">
    <property type="entry name" value="QueC"/>
    <property type="match status" value="1"/>
</dbReference>
<dbReference type="GO" id="GO:0008616">
    <property type="term" value="P:tRNA queuosine(34) biosynthetic process"/>
    <property type="evidence" value="ECO:0007669"/>
    <property type="project" value="UniProtKB-UniRule"/>
</dbReference>
<sequence length="234" mass="24979">MSTPNKTERALVVLSGGQDSTTCLYWAIQRFGRDAVEAVTFDYGQRHRVELTAARHIAQMAGVRQTVLPIDTFGAMGGNALTAADIEPEQGARDDADTALPNTFVPGRNLVFLTFAAALAWQKGMEHVVTGVAQTDYSGYPDCRENTLKALELAIRLGMDSRVQLHAPLMFMSKAETVKLAQQVGAMEALAYSHTCYNGAVPPCGVCASCELRAKGFLEAGVADPLVVRTGAGA</sequence>
<feature type="binding site" evidence="11">
    <location>
        <position position="207"/>
    </location>
    <ligand>
        <name>Zn(2+)</name>
        <dbReference type="ChEBI" id="CHEBI:29105"/>
    </ligand>
</feature>
<dbReference type="HAMAP" id="MF_01633">
    <property type="entry name" value="QueC"/>
    <property type="match status" value="1"/>
</dbReference>
<dbReference type="STRING" id="1452487.AVW16_07225"/>
<dbReference type="NCBIfam" id="TIGR00364">
    <property type="entry name" value="7-cyano-7-deazaguanine synthase QueC"/>
    <property type="match status" value="1"/>
</dbReference>
<dbReference type="InterPro" id="IPR018317">
    <property type="entry name" value="QueC"/>
</dbReference>
<accession>A0A161SIS7</accession>
<evidence type="ECO:0000256" key="9">
    <source>
        <dbReference type="ARBA" id="ARBA00039149"/>
    </source>
</evidence>
<dbReference type="OrthoDB" id="9789567at2"/>
<dbReference type="PIRSF" id="PIRSF006293">
    <property type="entry name" value="ExsB"/>
    <property type="match status" value="1"/>
</dbReference>
<keyword evidence="7 11" id="KW-0067">ATP-binding</keyword>
<dbReference type="GO" id="GO:0008270">
    <property type="term" value="F:zinc ion binding"/>
    <property type="evidence" value="ECO:0007669"/>
    <property type="project" value="UniProtKB-UniRule"/>
</dbReference>
<feature type="binding site" evidence="11">
    <location>
        <begin position="14"/>
        <end position="24"/>
    </location>
    <ligand>
        <name>ATP</name>
        <dbReference type="ChEBI" id="CHEBI:30616"/>
    </ligand>
</feature>
<comment type="caution">
    <text evidence="12">The sequence shown here is derived from an EMBL/GenBank/DDBJ whole genome shotgun (WGS) entry which is preliminary data.</text>
</comment>
<dbReference type="GO" id="GO:0005524">
    <property type="term" value="F:ATP binding"/>
    <property type="evidence" value="ECO:0007669"/>
    <property type="project" value="UniProtKB-UniRule"/>
</dbReference>
<evidence type="ECO:0000256" key="1">
    <source>
        <dbReference type="ARBA" id="ARBA00005061"/>
    </source>
</evidence>
<dbReference type="Proteomes" id="UP000076625">
    <property type="component" value="Unassembled WGS sequence"/>
</dbReference>